<proteinExistence type="predicted"/>
<dbReference type="RefSeq" id="YP_004009644.1">
    <property type="nucleotide sequence ID" value="NC_014661.1"/>
</dbReference>
<keyword evidence="2" id="KW-1185">Reference proteome</keyword>
<organism evidence="1 2">
    <name type="scientific">Acinetobacter phage Acj61</name>
    <dbReference type="NCBI Taxonomy" id="760732"/>
    <lineage>
        <taxon>Viruses</taxon>
        <taxon>Duplodnaviria</taxon>
        <taxon>Heunggongvirae</taxon>
        <taxon>Uroviricota</taxon>
        <taxon>Caudoviricetes</taxon>
        <taxon>Pantevenvirales</taxon>
        <taxon>Straboviridae</taxon>
        <taxon>Twarogvirinae</taxon>
        <taxon>Lasallevirus</taxon>
        <taxon>Lasallevirus Acj61</taxon>
        <taxon>Acinetobacter virus Acj61</taxon>
    </lineage>
</organism>
<dbReference type="EMBL" id="GU911519">
    <property type="protein sequence ID" value="ADG35992.1"/>
    <property type="molecule type" value="Genomic_DNA"/>
</dbReference>
<dbReference type="KEGG" id="vg:9925918"/>
<sequence>MARKIFTRGFICAFPGCGKSTIFRNAEEYGLVQGVNPEELKENFGNFMGLQDPIVFDSDSSYFDKTKFPQNYIQHMKGLQDLYEGNFVALVSSHDNVREAMKREGIKYDLVFPDRSIKDEFIQRYIDRGNSDFFVKLLTEKWDDFIDSCENDRTIGRKYRLQAGQYLADVLL</sequence>
<dbReference type="GeneID" id="9925918"/>
<reference evidence="1 2" key="1">
    <citation type="journal article" date="2010" name="Virol. J.">
        <title>Genomes of the T4-related bacteriophages as windows on microbial genome evolution.</title>
        <authorList>
            <person name="Petrov V.M."/>
            <person name="Ratnayaka S."/>
            <person name="Nolan J.M."/>
            <person name="Miller E.S."/>
            <person name="Karam J.D."/>
        </authorList>
    </citation>
    <scope>NUCLEOTIDE SEQUENCE [LARGE SCALE GENOMIC DNA]</scope>
</reference>
<protein>
    <submittedName>
        <fullName evidence="1">Conserved hypothetical phage protein</fullName>
    </submittedName>
</protein>
<name>E5E408_9CAUD</name>
<accession>E5E408</accession>
<dbReference type="OrthoDB" id="17742at10239"/>
<gene>
    <name evidence="1" type="ORF">Acj61p027</name>
</gene>
<evidence type="ECO:0000313" key="2">
    <source>
        <dbReference type="Proteomes" id="UP000008730"/>
    </source>
</evidence>
<evidence type="ECO:0000313" key="1">
    <source>
        <dbReference type="EMBL" id="ADG35992.1"/>
    </source>
</evidence>
<dbReference type="Proteomes" id="UP000008730">
    <property type="component" value="Segment"/>
</dbReference>